<comment type="similarity">
    <text evidence="1 2">Belongs to the Rab GDI family.</text>
</comment>
<evidence type="ECO:0000256" key="1">
    <source>
        <dbReference type="ARBA" id="ARBA00005593"/>
    </source>
</evidence>
<dbReference type="PRINTS" id="PR00891">
    <property type="entry name" value="RABGDIREP"/>
</dbReference>
<dbReference type="GO" id="GO:0005092">
    <property type="term" value="F:GDP-dissociation inhibitor activity"/>
    <property type="evidence" value="ECO:0007669"/>
    <property type="project" value="UniProtKB-UniRule"/>
</dbReference>
<gene>
    <name evidence="4" type="ORF">PV08_04489</name>
</gene>
<dbReference type="SUPFAM" id="SSF51905">
    <property type="entry name" value="FAD/NAD(P)-binding domain"/>
    <property type="match status" value="1"/>
</dbReference>
<dbReference type="GO" id="GO:0016192">
    <property type="term" value="P:vesicle-mediated transport"/>
    <property type="evidence" value="ECO:0007669"/>
    <property type="project" value="TreeGrafter"/>
</dbReference>
<dbReference type="Gene3D" id="3.30.519.10">
    <property type="entry name" value="Guanine Nucleotide Dissociation Inhibitor, domain 2"/>
    <property type="match status" value="1"/>
</dbReference>
<dbReference type="InterPro" id="IPR017230">
    <property type="entry name" value="Mrs6"/>
</dbReference>
<dbReference type="HOGENOM" id="CLU_021695_3_1_1"/>
<feature type="region of interest" description="Disordered" evidence="3">
    <location>
        <begin position="302"/>
        <end position="326"/>
    </location>
</feature>
<dbReference type="EMBL" id="KN847494">
    <property type="protein sequence ID" value="KIW17298.1"/>
    <property type="molecule type" value="Genomic_DNA"/>
</dbReference>
<dbReference type="STRING" id="91928.A0A0D2BE82"/>
<dbReference type="GO" id="GO:0005829">
    <property type="term" value="C:cytosol"/>
    <property type="evidence" value="ECO:0007669"/>
    <property type="project" value="TreeGrafter"/>
</dbReference>
<evidence type="ECO:0000256" key="3">
    <source>
        <dbReference type="SAM" id="MobiDB-lite"/>
    </source>
</evidence>
<dbReference type="GO" id="GO:0005634">
    <property type="term" value="C:nucleus"/>
    <property type="evidence" value="ECO:0007669"/>
    <property type="project" value="TreeGrafter"/>
</dbReference>
<feature type="compositionally biased region" description="Polar residues" evidence="3">
    <location>
        <begin position="316"/>
        <end position="325"/>
    </location>
</feature>
<protein>
    <recommendedName>
        <fullName evidence="2">Rab proteins geranylgeranyltransferase</fullName>
    </recommendedName>
</protein>
<dbReference type="InterPro" id="IPR036188">
    <property type="entry name" value="FAD/NAD-bd_sf"/>
</dbReference>
<evidence type="ECO:0000313" key="5">
    <source>
        <dbReference type="Proteomes" id="UP000053328"/>
    </source>
</evidence>
<evidence type="ECO:0000313" key="4">
    <source>
        <dbReference type="EMBL" id="KIW17298.1"/>
    </source>
</evidence>
<name>A0A0D2BE82_9EURO</name>
<dbReference type="PANTHER" id="PTHR11787:SF4">
    <property type="entry name" value="CHM, RAB ESCORT PROTEIN 1"/>
    <property type="match status" value="1"/>
</dbReference>
<dbReference type="AlphaFoldDB" id="A0A0D2BE82"/>
<dbReference type="Gene3D" id="1.10.405.10">
    <property type="entry name" value="Guanine Nucleotide Dissociation Inhibitor, domain 1"/>
    <property type="match status" value="1"/>
</dbReference>
<dbReference type="RefSeq" id="XP_016237514.1">
    <property type="nucleotide sequence ID" value="XM_016378837.1"/>
</dbReference>
<sequence length="505" mass="55102">MEFLSDEIWDVIIAGTSIPQSLLALSLSRSGKKVLHLDRRTYYGGRDAALSLQDAERWVEDLEKFPNSIFKDASISKPDSEDAGPSALKSSRSYTLSLNPQIIYAQSKILPTLVSSRIHTQLEFLAVGSWWVHRAGSLHKIPSTREDVFNDESLSMKDKRGLMKFLRYVLQDDVELDTTLEDDTSLSLQSALDTKFKVPASLQAPLLALALSPVPASQIPFNVALLRIRRHMRSMGYFGPGFGAVIAKYGGNSEMSQVACRAGAVGGGVYLLGHELTSLTLVDQDFSGKALLEGTLSDSTNVKARSVAGSPEDLPTTDQATQPGQSKEEFLRSINVVDHSFRNLFPQTSDNGPVPAAAIVLVDEGDNTGSEKSPVYLQIHSEDTGECPPGQCIIYASVRVEADKTSSKHRLESAIQSFLETENASGTLLWSLSYVFSGVSAVANETPTLLRPSPSIMLFPPASQDIAFPDNVLDIVKGAWQSITAPQTDDSSFLRFEEREPEDEE</sequence>
<dbReference type="PIRSF" id="PIRSF037514">
    <property type="entry name" value="Rab_ger_ger_transf_A_fun"/>
    <property type="match status" value="1"/>
</dbReference>
<dbReference type="OrthoDB" id="1923006at2759"/>
<dbReference type="PANTHER" id="PTHR11787">
    <property type="entry name" value="RAB GDP-DISSOCIATION INHIBITOR"/>
    <property type="match status" value="1"/>
</dbReference>
<proteinExistence type="inferred from homology"/>
<dbReference type="InterPro" id="IPR018203">
    <property type="entry name" value="GDP_dissociation_inhibitor"/>
</dbReference>
<reference evidence="4 5" key="1">
    <citation type="submission" date="2015-01" db="EMBL/GenBank/DDBJ databases">
        <title>The Genome Sequence of Exophiala spinifera CBS89968.</title>
        <authorList>
            <consortium name="The Broad Institute Genomics Platform"/>
            <person name="Cuomo C."/>
            <person name="de Hoog S."/>
            <person name="Gorbushina A."/>
            <person name="Stielow B."/>
            <person name="Teixiera M."/>
            <person name="Abouelleil A."/>
            <person name="Chapman S.B."/>
            <person name="Priest M."/>
            <person name="Young S.K."/>
            <person name="Wortman J."/>
            <person name="Nusbaum C."/>
            <person name="Birren B."/>
        </authorList>
    </citation>
    <scope>NUCLEOTIDE SEQUENCE [LARGE SCALE GENOMIC DNA]</scope>
    <source>
        <strain evidence="4 5">CBS 89968</strain>
    </source>
</reference>
<dbReference type="GO" id="GO:0005968">
    <property type="term" value="C:Rab-protein geranylgeranyltransferase complex"/>
    <property type="evidence" value="ECO:0007669"/>
    <property type="project" value="TreeGrafter"/>
</dbReference>
<dbReference type="Gene3D" id="3.50.50.60">
    <property type="entry name" value="FAD/NAD(P)-binding domain"/>
    <property type="match status" value="1"/>
</dbReference>
<dbReference type="VEuPathDB" id="FungiDB:PV08_04489"/>
<dbReference type="GeneID" id="27331572"/>
<evidence type="ECO:0000256" key="2">
    <source>
        <dbReference type="PIRNR" id="PIRNR037514"/>
    </source>
</evidence>
<keyword evidence="5" id="KW-1185">Reference proteome</keyword>
<accession>A0A0D2BE82</accession>
<dbReference type="Pfam" id="PF00996">
    <property type="entry name" value="GDI"/>
    <property type="match status" value="1"/>
</dbReference>
<dbReference type="GO" id="GO:0007264">
    <property type="term" value="P:small GTPase-mediated signal transduction"/>
    <property type="evidence" value="ECO:0007669"/>
    <property type="project" value="UniProtKB-UniRule"/>
</dbReference>
<organism evidence="4 5">
    <name type="scientific">Exophiala spinifera</name>
    <dbReference type="NCBI Taxonomy" id="91928"/>
    <lineage>
        <taxon>Eukaryota</taxon>
        <taxon>Fungi</taxon>
        <taxon>Dikarya</taxon>
        <taxon>Ascomycota</taxon>
        <taxon>Pezizomycotina</taxon>
        <taxon>Eurotiomycetes</taxon>
        <taxon>Chaetothyriomycetidae</taxon>
        <taxon>Chaetothyriales</taxon>
        <taxon>Herpotrichiellaceae</taxon>
        <taxon>Exophiala</taxon>
    </lineage>
</organism>
<dbReference type="Proteomes" id="UP000053328">
    <property type="component" value="Unassembled WGS sequence"/>
</dbReference>